<feature type="compositionally biased region" description="Pro residues" evidence="1">
    <location>
        <begin position="949"/>
        <end position="961"/>
    </location>
</feature>
<evidence type="ECO:0000256" key="2">
    <source>
        <dbReference type="SAM" id="Phobius"/>
    </source>
</evidence>
<name>A0A931FWW4_9ACTN</name>
<keyword evidence="2" id="KW-1133">Transmembrane helix</keyword>
<feature type="transmembrane region" description="Helical" evidence="2">
    <location>
        <begin position="425"/>
        <end position="446"/>
    </location>
</feature>
<evidence type="ECO:0000259" key="3">
    <source>
        <dbReference type="PROSITE" id="PS50042"/>
    </source>
</evidence>
<dbReference type="PROSITE" id="PS50042">
    <property type="entry name" value="CNMP_BINDING_3"/>
    <property type="match status" value="1"/>
</dbReference>
<feature type="transmembrane region" description="Helical" evidence="2">
    <location>
        <begin position="743"/>
        <end position="762"/>
    </location>
</feature>
<feature type="region of interest" description="Disordered" evidence="1">
    <location>
        <begin position="918"/>
        <end position="1061"/>
    </location>
</feature>
<dbReference type="EMBL" id="JADQTO010000004">
    <property type="protein sequence ID" value="MBG0561825.1"/>
    <property type="molecule type" value="Genomic_DNA"/>
</dbReference>
<gene>
    <name evidence="4" type="ORF">I4J89_10150</name>
</gene>
<accession>A0A931FWW4</accession>
<dbReference type="InterPro" id="IPR018490">
    <property type="entry name" value="cNMP-bd_dom_sf"/>
</dbReference>
<dbReference type="InterPro" id="IPR000595">
    <property type="entry name" value="cNMP-bd_dom"/>
</dbReference>
<reference evidence="4" key="1">
    <citation type="submission" date="2020-11" db="EMBL/GenBank/DDBJ databases">
        <title>Isolation and identification of active actinomycetes.</title>
        <authorList>
            <person name="Sun X."/>
        </authorList>
    </citation>
    <scope>NUCLEOTIDE SEQUENCE</scope>
    <source>
        <strain evidence="4">NEAU-A11</strain>
    </source>
</reference>
<feature type="transmembrane region" description="Helical" evidence="2">
    <location>
        <begin position="382"/>
        <end position="405"/>
    </location>
</feature>
<sequence length="1061" mass="111501">MTYVETRTSVWEALAGRAPGVPSGPADADLWHTVAERLNPASARPVLRSGIEVRHRTAVRGGGYVMLRSPDDGGRSSYLRLTPEEYQLALMMDGVSTVARLVAEFARIAGRLAPDQVRRVVADLAANRMLEELPTDAFRPLREMVREPLPRRVGNSLLAAVRGRQILSFEVDGLITGLYRSAGRFLFTRAAVWAGGLLALVGVLLFAATWQRGSRSLFLVGDSYLLGAIALLLLNVLVLAAYELGHALAAKRVGREIPTAGLLLYFGIPSVFVDTSDVWMAGRRARIGVTAAGPATALGLAGLVQMIGLAVPATSGIAFKLAFLFYLHAFFNLSPLLPLDGHYLLMDWLEIPDLRARGLSWVSGRLRRRGPRWSALDREGRLIALYGLLAVLWLVAALGLGYRLWKDRVQGLAVGLWYSGFGGRLLLLVIVLGMIAPPLYFVLGRIGKAWRRWRQRAAERDREADLPRRLAALHASELGGLPEPAMQGLAARARWLYPPTGRQLVLAGEHQSAVYIVVEGALHGRRPGDPGGTIRHHVGPGGVVGLANALTGRSSQLDWHTAGSTLLAVPASTVATVVGPMPGPPPQERSEAEALFADTPALSALEEDQRLALIAGAHPVDLDPGAPVMLHGPTHAVVVESGVIAMPDGVELRRGTLVGPVGDGSPGMVAQARTPVRLWVIPDASDLPPLVGGYGAGGQMPVIRPSAPVAVRPGAAHPPLAVPPGPPDGTDEYDLDGHFERRMWAFASLLLVFALVSVGVNLRPGPAWAEMPGERLLLSVDSGQATALVDKESEALRSGDKRYLSAGARIEVPGSARAQLTFPGGATVVLCPGARAQVNEVAVDSGRRPAPAGRLTLDSGRLLADTTSSSGAYAELDLTVLRAQGDVTSTGRAWYAVDPSAITVASGRVAVGGAATPATTSELTCGDGVKVTPPSAGPSEEPVEGTFPATPPASAVPPAPTTPTAVPGVIRTVPPAPAGDDNDDPRPTTTSPPRTTRPTTTAAPPPGAPPTTRPTRTGTTRPTNPPPDPTTPNEPDPTTPDPTTDPPETTSPNGESSSSPG</sequence>
<feature type="compositionally biased region" description="Pro residues" evidence="1">
    <location>
        <begin position="1023"/>
        <end position="1045"/>
    </location>
</feature>
<organism evidence="4 5">
    <name type="scientific">Actinoplanes aureus</name>
    <dbReference type="NCBI Taxonomy" id="2792083"/>
    <lineage>
        <taxon>Bacteria</taxon>
        <taxon>Bacillati</taxon>
        <taxon>Actinomycetota</taxon>
        <taxon>Actinomycetes</taxon>
        <taxon>Micromonosporales</taxon>
        <taxon>Micromonosporaceae</taxon>
        <taxon>Actinoplanes</taxon>
    </lineage>
</organism>
<keyword evidence="5" id="KW-1185">Reference proteome</keyword>
<keyword evidence="2" id="KW-0812">Transmembrane</keyword>
<dbReference type="Proteomes" id="UP000598146">
    <property type="component" value="Unassembled WGS sequence"/>
</dbReference>
<feature type="transmembrane region" description="Helical" evidence="2">
    <location>
        <begin position="287"/>
        <end position="311"/>
    </location>
</feature>
<proteinExistence type="predicted"/>
<feature type="transmembrane region" description="Helical" evidence="2">
    <location>
        <begin position="217"/>
        <end position="242"/>
    </location>
</feature>
<evidence type="ECO:0000313" key="4">
    <source>
        <dbReference type="EMBL" id="MBG0561825.1"/>
    </source>
</evidence>
<dbReference type="RefSeq" id="WP_196413617.1">
    <property type="nucleotide sequence ID" value="NZ_JADQTO010000004.1"/>
</dbReference>
<feature type="transmembrane region" description="Helical" evidence="2">
    <location>
        <begin position="317"/>
        <end position="337"/>
    </location>
</feature>
<comment type="caution">
    <text evidence="4">The sequence shown here is derived from an EMBL/GenBank/DDBJ whole genome shotgun (WGS) entry which is preliminary data.</text>
</comment>
<keyword evidence="2" id="KW-0472">Membrane</keyword>
<feature type="domain" description="Cyclic nucleotide-binding" evidence="3">
    <location>
        <begin position="497"/>
        <end position="553"/>
    </location>
</feature>
<feature type="compositionally biased region" description="Pro residues" evidence="1">
    <location>
        <begin position="1003"/>
        <end position="1012"/>
    </location>
</feature>
<evidence type="ECO:0000256" key="1">
    <source>
        <dbReference type="SAM" id="MobiDB-lite"/>
    </source>
</evidence>
<feature type="compositionally biased region" description="Low complexity" evidence="1">
    <location>
        <begin position="1013"/>
        <end position="1022"/>
    </location>
</feature>
<feature type="compositionally biased region" description="Low complexity" evidence="1">
    <location>
        <begin position="987"/>
        <end position="1002"/>
    </location>
</feature>
<dbReference type="SUPFAM" id="SSF51206">
    <property type="entry name" value="cAMP-binding domain-like"/>
    <property type="match status" value="1"/>
</dbReference>
<protein>
    <submittedName>
        <fullName evidence="4">Cyclic nucleotide-binding protein</fullName>
    </submittedName>
</protein>
<evidence type="ECO:0000313" key="5">
    <source>
        <dbReference type="Proteomes" id="UP000598146"/>
    </source>
</evidence>
<dbReference type="AlphaFoldDB" id="A0A931FWW4"/>
<feature type="transmembrane region" description="Helical" evidence="2">
    <location>
        <begin position="190"/>
        <end position="210"/>
    </location>
</feature>